<dbReference type="PANTHER" id="PTHR12936">
    <property type="entry name" value="ANAPHASE-PROMOTING COMPLEX 10"/>
    <property type="match status" value="1"/>
</dbReference>
<dbReference type="OrthoDB" id="24948at2759"/>
<dbReference type="PROSITE" id="PS51284">
    <property type="entry name" value="DOC"/>
    <property type="match status" value="1"/>
</dbReference>
<dbReference type="InterPro" id="IPR016901">
    <property type="entry name" value="APC10/Doc1"/>
</dbReference>
<reference evidence="9 11" key="2">
    <citation type="submission" date="2019-12" db="EMBL/GenBank/DDBJ databases">
        <title>Chromosome-level assembly of the Caenorhabditis remanei genome.</title>
        <authorList>
            <person name="Teterina A.A."/>
            <person name="Willis J.H."/>
            <person name="Phillips P.C."/>
        </authorList>
    </citation>
    <scope>NUCLEOTIDE SEQUENCE [LARGE SCALE GENOMIC DNA]</scope>
    <source>
        <strain evidence="9 11">PX506</strain>
        <tissue evidence="9">Whole organism</tissue>
    </source>
</reference>
<dbReference type="GO" id="GO:0070979">
    <property type="term" value="P:protein K11-linked ubiquitination"/>
    <property type="evidence" value="ECO:0007669"/>
    <property type="project" value="TreeGrafter"/>
</dbReference>
<dbReference type="Proteomes" id="UP000483820">
    <property type="component" value="Chromosome V"/>
</dbReference>
<sequence>MPRLQFVDVESTSSRGWVTAFEEPNLYEDITNRANFALSSVAHCGGVDQLLHDSSELAWRTNMSPPHQAVLTFQGKTDVSYIMLYLDFVKDESYCPQEVRIDLGWGTNDWWHQTNRRVNQPQGWVKIRLLDKRDLPRRVMALRMTVVKNHEKGRDCVIRHFRVIGPKFHHHDAMNRLMLGNTTMLGAVPAEEKDRSRVLNNHLTIR</sequence>
<dbReference type="InParanoid" id="E3MQR6"/>
<dbReference type="GeneID" id="9800005"/>
<dbReference type="GO" id="GO:0031145">
    <property type="term" value="P:anaphase-promoting complex-dependent catabolic process"/>
    <property type="evidence" value="ECO:0007669"/>
    <property type="project" value="InterPro"/>
</dbReference>
<accession>E3MQR6</accession>
<evidence type="ECO:0000313" key="9">
    <source>
        <dbReference type="EMBL" id="KAF1749855.1"/>
    </source>
</evidence>
<keyword evidence="6" id="KW-0131">Cell cycle</keyword>
<dbReference type="Pfam" id="PF03256">
    <property type="entry name" value="ANAPC10"/>
    <property type="match status" value="1"/>
</dbReference>
<keyword evidence="5" id="KW-0833">Ubl conjugation pathway</keyword>
<evidence type="ECO:0000259" key="7">
    <source>
        <dbReference type="PROSITE" id="PS51284"/>
    </source>
</evidence>
<dbReference type="EMBL" id="WUAV01000005">
    <property type="protein sequence ID" value="KAF1749855.1"/>
    <property type="molecule type" value="Genomic_DNA"/>
</dbReference>
<evidence type="ECO:0000313" key="10">
    <source>
        <dbReference type="Proteomes" id="UP000008281"/>
    </source>
</evidence>
<dbReference type="FunCoup" id="E3MQR6">
    <property type="interactions" value="97"/>
</dbReference>
<evidence type="ECO:0000313" key="11">
    <source>
        <dbReference type="Proteomes" id="UP000483820"/>
    </source>
</evidence>
<dbReference type="RefSeq" id="XP_003101489.1">
    <property type="nucleotide sequence ID" value="XM_003101441.1"/>
</dbReference>
<keyword evidence="4" id="KW-0498">Mitosis</keyword>
<keyword evidence="3" id="KW-0132">Cell division</keyword>
<dbReference type="Gene3D" id="2.60.120.260">
    <property type="entry name" value="Galactose-binding domain-like"/>
    <property type="match status" value="1"/>
</dbReference>
<dbReference type="InterPro" id="IPR008979">
    <property type="entry name" value="Galactose-bd-like_sf"/>
</dbReference>
<evidence type="ECO:0000256" key="5">
    <source>
        <dbReference type="ARBA" id="ARBA00022786"/>
    </source>
</evidence>
<dbReference type="InterPro" id="IPR004939">
    <property type="entry name" value="APC_su10/DOC_dom"/>
</dbReference>
<dbReference type="Proteomes" id="UP000008281">
    <property type="component" value="Unassembled WGS sequence"/>
</dbReference>
<dbReference type="KEGG" id="crq:GCK72_016400"/>
<dbReference type="GO" id="GO:0051301">
    <property type="term" value="P:cell division"/>
    <property type="evidence" value="ECO:0007669"/>
    <property type="project" value="UniProtKB-KW"/>
</dbReference>
<comment type="similarity">
    <text evidence="1">Belongs to the APC10 family.</text>
</comment>
<dbReference type="SMART" id="SM01337">
    <property type="entry name" value="APC10"/>
    <property type="match status" value="1"/>
</dbReference>
<dbReference type="PANTHER" id="PTHR12936:SF0">
    <property type="entry name" value="ANAPHASE-PROMOTING COMPLEX SUBUNIT 10"/>
    <property type="match status" value="1"/>
</dbReference>
<keyword evidence="10" id="KW-1185">Reference proteome</keyword>
<organism evidence="10">
    <name type="scientific">Caenorhabditis remanei</name>
    <name type="common">Caenorhabditis vulgaris</name>
    <dbReference type="NCBI Taxonomy" id="31234"/>
    <lineage>
        <taxon>Eukaryota</taxon>
        <taxon>Metazoa</taxon>
        <taxon>Ecdysozoa</taxon>
        <taxon>Nematoda</taxon>
        <taxon>Chromadorea</taxon>
        <taxon>Rhabditida</taxon>
        <taxon>Rhabditina</taxon>
        <taxon>Rhabditomorpha</taxon>
        <taxon>Rhabditoidea</taxon>
        <taxon>Rhabditidae</taxon>
        <taxon>Peloderinae</taxon>
        <taxon>Caenorhabditis</taxon>
    </lineage>
</organism>
<protein>
    <recommendedName>
        <fullName evidence="2">Anaphase-promoting complex subunit 10</fullName>
    </recommendedName>
</protein>
<evidence type="ECO:0000256" key="4">
    <source>
        <dbReference type="ARBA" id="ARBA00022776"/>
    </source>
</evidence>
<evidence type="ECO:0000256" key="1">
    <source>
        <dbReference type="ARBA" id="ARBA00006762"/>
    </source>
</evidence>
<dbReference type="HOGENOM" id="CLU_039415_5_1_1"/>
<name>E3MQR6_CAERE</name>
<evidence type="ECO:0000256" key="6">
    <source>
        <dbReference type="ARBA" id="ARBA00023306"/>
    </source>
</evidence>
<evidence type="ECO:0000256" key="2">
    <source>
        <dbReference type="ARBA" id="ARBA00013927"/>
    </source>
</evidence>
<dbReference type="GO" id="GO:0005680">
    <property type="term" value="C:anaphase-promoting complex"/>
    <property type="evidence" value="ECO:0007669"/>
    <property type="project" value="InterPro"/>
</dbReference>
<dbReference type="eggNOG" id="KOG3437">
    <property type="taxonomic scope" value="Eukaryota"/>
</dbReference>
<evidence type="ECO:0000313" key="8">
    <source>
        <dbReference type="EMBL" id="EFP07088.1"/>
    </source>
</evidence>
<dbReference type="CTD" id="9800005"/>
<dbReference type="AlphaFoldDB" id="E3MQR6"/>
<feature type="domain" description="DOC" evidence="7">
    <location>
        <begin position="6"/>
        <end position="190"/>
    </location>
</feature>
<evidence type="ECO:0000256" key="3">
    <source>
        <dbReference type="ARBA" id="ARBA00022618"/>
    </source>
</evidence>
<gene>
    <name evidence="8" type="primary">Cre-apc-10</name>
    <name evidence="8" type="ORF">CRE_12881</name>
    <name evidence="9" type="ORF">GCK72_016400</name>
</gene>
<proteinExistence type="inferred from homology"/>
<reference evidence="8" key="1">
    <citation type="submission" date="2007-07" db="EMBL/GenBank/DDBJ databases">
        <title>PCAP assembly of the Caenorhabditis remanei genome.</title>
        <authorList>
            <consortium name="The Caenorhabditis remanei Sequencing Consortium"/>
            <person name="Wilson R.K."/>
        </authorList>
    </citation>
    <scope>NUCLEOTIDE SEQUENCE [LARGE SCALE GENOMIC DNA]</scope>
    <source>
        <strain evidence="8">PB4641</strain>
    </source>
</reference>
<dbReference type="SUPFAM" id="SSF49785">
    <property type="entry name" value="Galactose-binding domain-like"/>
    <property type="match status" value="1"/>
</dbReference>
<dbReference type="STRING" id="31234.E3MQR6"/>
<dbReference type="EMBL" id="DS268467">
    <property type="protein sequence ID" value="EFP07088.1"/>
    <property type="molecule type" value="Genomic_DNA"/>
</dbReference>
<dbReference type="OMA" id="HEKGRDC"/>